<evidence type="ECO:0000313" key="3">
    <source>
        <dbReference type="Proteomes" id="UP000198577"/>
    </source>
</evidence>
<proteinExistence type="predicted"/>
<reference evidence="2 3" key="1">
    <citation type="submission" date="2016-10" db="EMBL/GenBank/DDBJ databases">
        <authorList>
            <person name="de Groot N.N."/>
        </authorList>
    </citation>
    <scope>NUCLEOTIDE SEQUENCE [LARGE SCALE GENOMIC DNA]</scope>
    <source>
        <strain evidence="2 3">DSM 20678</strain>
    </source>
</reference>
<organism evidence="2 3">
    <name type="scientific">Caldicoprobacter faecalis</name>
    <dbReference type="NCBI Taxonomy" id="937334"/>
    <lineage>
        <taxon>Bacteria</taxon>
        <taxon>Bacillati</taxon>
        <taxon>Bacillota</taxon>
        <taxon>Clostridia</taxon>
        <taxon>Caldicoprobacterales</taxon>
        <taxon>Caldicoprobacteraceae</taxon>
        <taxon>Caldicoprobacter</taxon>
    </lineage>
</organism>
<gene>
    <name evidence="2" type="ORF">SAMN05444406_12927</name>
</gene>
<dbReference type="STRING" id="937334.SAMN05444406_12927"/>
<accession>A0A1I5XQM7</accession>
<dbReference type="EMBL" id="FOXR01000029">
    <property type="protein sequence ID" value="SFQ34253.1"/>
    <property type="molecule type" value="Genomic_DNA"/>
</dbReference>
<dbReference type="AlphaFoldDB" id="A0A1I5XQM7"/>
<keyword evidence="1" id="KW-0472">Membrane</keyword>
<dbReference type="Proteomes" id="UP000198577">
    <property type="component" value="Unassembled WGS sequence"/>
</dbReference>
<keyword evidence="1" id="KW-0812">Transmembrane</keyword>
<evidence type="ECO:0000313" key="2">
    <source>
        <dbReference type="EMBL" id="SFQ34253.1"/>
    </source>
</evidence>
<keyword evidence="1" id="KW-1133">Transmembrane helix</keyword>
<feature type="transmembrane region" description="Helical" evidence="1">
    <location>
        <begin position="9"/>
        <end position="29"/>
    </location>
</feature>
<keyword evidence="3" id="KW-1185">Reference proteome</keyword>
<evidence type="ECO:0000256" key="1">
    <source>
        <dbReference type="SAM" id="Phobius"/>
    </source>
</evidence>
<name>A0A1I5XQM7_9FIRM</name>
<protein>
    <submittedName>
        <fullName evidence="2">Uncharacterized protein</fullName>
    </submittedName>
</protein>
<sequence>MFFFKKDIIIWGIVLLAVVIALIVLLRIAGSGKEMHQGVATILNAI</sequence>